<comment type="catalytic activity">
    <reaction evidence="11 12">
        <text>GTP + AH2 + S-adenosyl-L-methionine = (8S)-3',8-cyclo-7,8-dihydroguanosine 5'-triphosphate + 5'-deoxyadenosine + L-methionine + A + H(+)</text>
        <dbReference type="Rhea" id="RHEA:49576"/>
        <dbReference type="ChEBI" id="CHEBI:13193"/>
        <dbReference type="ChEBI" id="CHEBI:15378"/>
        <dbReference type="ChEBI" id="CHEBI:17319"/>
        <dbReference type="ChEBI" id="CHEBI:17499"/>
        <dbReference type="ChEBI" id="CHEBI:37565"/>
        <dbReference type="ChEBI" id="CHEBI:57844"/>
        <dbReference type="ChEBI" id="CHEBI:59789"/>
        <dbReference type="ChEBI" id="CHEBI:131766"/>
        <dbReference type="EC" id="4.1.99.22"/>
    </reaction>
</comment>
<evidence type="ECO:0000256" key="8">
    <source>
        <dbReference type="ARBA" id="ARBA00023134"/>
    </source>
</evidence>
<dbReference type="GO" id="GO:0005525">
    <property type="term" value="F:GTP binding"/>
    <property type="evidence" value="ECO:0007669"/>
    <property type="project" value="UniProtKB-UniRule"/>
</dbReference>
<evidence type="ECO:0000256" key="12">
    <source>
        <dbReference type="HAMAP-Rule" id="MF_01225"/>
    </source>
</evidence>
<keyword evidence="8 12" id="KW-0342">GTP-binding</keyword>
<feature type="binding site" evidence="12">
    <location>
        <position position="25"/>
    </location>
    <ligand>
        <name>[4Fe-4S] cluster</name>
        <dbReference type="ChEBI" id="CHEBI:49883"/>
        <label>1</label>
        <note>4Fe-4S-S-AdoMet</note>
    </ligand>
</feature>
<keyword evidence="6 12" id="KW-0408">Iron</keyword>
<dbReference type="InterPro" id="IPR000385">
    <property type="entry name" value="MoaA_NifB_PqqE_Fe-S-bd_CS"/>
</dbReference>
<keyword evidence="4 12" id="KW-0479">Metal-binding</keyword>
<evidence type="ECO:0000256" key="2">
    <source>
        <dbReference type="ARBA" id="ARBA00022485"/>
    </source>
</evidence>
<feature type="binding site" evidence="12">
    <location>
        <position position="28"/>
    </location>
    <ligand>
        <name>[4Fe-4S] cluster</name>
        <dbReference type="ChEBI" id="CHEBI:49883"/>
        <label>1</label>
        <note>4Fe-4S-S-AdoMet</note>
    </ligand>
</feature>
<dbReference type="PROSITE" id="PS01305">
    <property type="entry name" value="MOAA_NIFB_PQQE"/>
    <property type="match status" value="1"/>
</dbReference>
<evidence type="ECO:0000256" key="10">
    <source>
        <dbReference type="ARBA" id="ARBA00023239"/>
    </source>
</evidence>
<dbReference type="SFLD" id="SFLDG01386">
    <property type="entry name" value="main_SPASM_domain-containing"/>
    <property type="match status" value="1"/>
</dbReference>
<dbReference type="InterPro" id="IPR013483">
    <property type="entry name" value="MoaA"/>
</dbReference>
<dbReference type="GO" id="GO:0006777">
    <property type="term" value="P:Mo-molybdopterin cofactor biosynthetic process"/>
    <property type="evidence" value="ECO:0007669"/>
    <property type="project" value="UniProtKB-UniRule"/>
</dbReference>
<feature type="binding site" evidence="12">
    <location>
        <position position="27"/>
    </location>
    <ligand>
        <name>S-adenosyl-L-methionine</name>
        <dbReference type="ChEBI" id="CHEBI:59789"/>
    </ligand>
</feature>
<keyword evidence="3 12" id="KW-0949">S-adenosyl-L-methionine</keyword>
<evidence type="ECO:0000313" key="15">
    <source>
        <dbReference type="Proteomes" id="UP000315525"/>
    </source>
</evidence>
<dbReference type="InterPro" id="IPR007197">
    <property type="entry name" value="rSAM"/>
</dbReference>
<evidence type="ECO:0000256" key="3">
    <source>
        <dbReference type="ARBA" id="ARBA00022691"/>
    </source>
</evidence>
<keyword evidence="7 12" id="KW-0411">Iron-sulfur</keyword>
<evidence type="ECO:0000256" key="6">
    <source>
        <dbReference type="ARBA" id="ARBA00023004"/>
    </source>
</evidence>
<dbReference type="PANTHER" id="PTHR22960">
    <property type="entry name" value="MOLYBDOPTERIN COFACTOR SYNTHESIS PROTEIN A"/>
    <property type="match status" value="1"/>
</dbReference>
<dbReference type="AlphaFoldDB" id="A0A523UZ77"/>
<dbReference type="InterPro" id="IPR050105">
    <property type="entry name" value="MoCo_biosynth_MoaA/MoaC"/>
</dbReference>
<comment type="subunit">
    <text evidence="12">Monomer and homodimer.</text>
</comment>
<proteinExistence type="inferred from homology"/>
<feature type="binding site" evidence="12">
    <location>
        <position position="189"/>
    </location>
    <ligand>
        <name>S-adenosyl-L-methionine</name>
        <dbReference type="ChEBI" id="CHEBI:59789"/>
    </ligand>
</feature>
<name>A0A523UZ77_UNCT6</name>
<dbReference type="EMBL" id="SOJN01000010">
    <property type="protein sequence ID" value="TET47719.1"/>
    <property type="molecule type" value="Genomic_DNA"/>
</dbReference>
<evidence type="ECO:0000313" key="14">
    <source>
        <dbReference type="EMBL" id="TET47719.1"/>
    </source>
</evidence>
<feature type="binding site" evidence="12">
    <location>
        <position position="252"/>
    </location>
    <ligand>
        <name>[4Fe-4S] cluster</name>
        <dbReference type="ChEBI" id="CHEBI:49883"/>
        <label>2</label>
        <note>4Fe-4S-substrate</note>
    </ligand>
</feature>
<dbReference type="InterPro" id="IPR010505">
    <property type="entry name" value="MoaA_twitch"/>
</dbReference>
<keyword evidence="9 12" id="KW-0501">Molybdenum cofactor biosynthesis</keyword>
<dbReference type="PANTHER" id="PTHR22960:SF0">
    <property type="entry name" value="MOLYBDENUM COFACTOR BIOSYNTHESIS PROTEIN 1"/>
    <property type="match status" value="1"/>
</dbReference>
<dbReference type="GO" id="GO:0061799">
    <property type="term" value="F:cyclic pyranopterin monophosphate synthase activity"/>
    <property type="evidence" value="ECO:0007669"/>
    <property type="project" value="TreeGrafter"/>
</dbReference>
<dbReference type="SUPFAM" id="SSF102114">
    <property type="entry name" value="Radical SAM enzymes"/>
    <property type="match status" value="1"/>
</dbReference>
<keyword evidence="10 12" id="KW-0456">Lyase</keyword>
<evidence type="ECO:0000256" key="11">
    <source>
        <dbReference type="ARBA" id="ARBA00048697"/>
    </source>
</evidence>
<comment type="cofactor">
    <cofactor evidence="12">
        <name>[4Fe-4S] cluster</name>
        <dbReference type="ChEBI" id="CHEBI:49883"/>
    </cofactor>
    <text evidence="12">Binds 2 [4Fe-4S] clusters. Binds 1 [4Fe-4S] cluster coordinated with 3 cysteines and an exchangeable S-adenosyl-L-methionine and 1 [4Fe-4S] cluster coordinated with 3 cysteines and the GTP-derived substrate.</text>
</comment>
<evidence type="ECO:0000256" key="9">
    <source>
        <dbReference type="ARBA" id="ARBA00023150"/>
    </source>
</evidence>
<dbReference type="EC" id="4.1.99.22" evidence="1 12"/>
<dbReference type="Gene3D" id="3.20.20.70">
    <property type="entry name" value="Aldolase class I"/>
    <property type="match status" value="1"/>
</dbReference>
<reference evidence="14 15" key="1">
    <citation type="submission" date="2019-03" db="EMBL/GenBank/DDBJ databases">
        <title>Metabolic potential of uncultured bacteria and archaea associated with petroleum seepage in deep-sea sediments.</title>
        <authorList>
            <person name="Dong X."/>
            <person name="Hubert C."/>
        </authorList>
    </citation>
    <scope>NUCLEOTIDE SEQUENCE [LARGE SCALE GENOMIC DNA]</scope>
    <source>
        <strain evidence="14">E44_bin18</strain>
    </source>
</reference>
<dbReference type="Proteomes" id="UP000315525">
    <property type="component" value="Unassembled WGS sequence"/>
</dbReference>
<evidence type="ECO:0000256" key="7">
    <source>
        <dbReference type="ARBA" id="ARBA00023014"/>
    </source>
</evidence>
<protein>
    <recommendedName>
        <fullName evidence="1 12">GTP 3',8-cyclase</fullName>
        <ecNumber evidence="1 12">4.1.99.22</ecNumber>
    </recommendedName>
    <alternativeName>
        <fullName evidence="12">Molybdenum cofactor biosynthesis protein A</fullName>
    </alternativeName>
</protein>
<feature type="binding site" evidence="12">
    <location>
        <position position="94"/>
    </location>
    <ligand>
        <name>GTP</name>
        <dbReference type="ChEBI" id="CHEBI:37565"/>
    </ligand>
</feature>
<keyword evidence="2 12" id="KW-0004">4Fe-4S</keyword>
<feature type="binding site" evidence="12">
    <location>
        <position position="118"/>
    </location>
    <ligand>
        <name>S-adenosyl-L-methionine</name>
        <dbReference type="ChEBI" id="CHEBI:59789"/>
    </ligand>
</feature>
<gene>
    <name evidence="12 14" type="primary">moaA</name>
    <name evidence="14" type="ORF">E3J62_00535</name>
</gene>
<feature type="binding site" evidence="12">
    <location>
        <position position="67"/>
    </location>
    <ligand>
        <name>S-adenosyl-L-methionine</name>
        <dbReference type="ChEBI" id="CHEBI:59789"/>
    </ligand>
</feature>
<evidence type="ECO:0000259" key="13">
    <source>
        <dbReference type="PROSITE" id="PS51918"/>
    </source>
</evidence>
<dbReference type="InterPro" id="IPR013785">
    <property type="entry name" value="Aldolase_TIM"/>
</dbReference>
<dbReference type="GO" id="GO:0051539">
    <property type="term" value="F:4 iron, 4 sulfur cluster binding"/>
    <property type="evidence" value="ECO:0007669"/>
    <property type="project" value="UniProtKB-UniRule"/>
</dbReference>
<feature type="binding site" evidence="12">
    <location>
        <position position="255"/>
    </location>
    <ligand>
        <name>[4Fe-4S] cluster</name>
        <dbReference type="ChEBI" id="CHEBI:49883"/>
        <label>2</label>
        <note>4Fe-4S-substrate</note>
    </ligand>
</feature>
<evidence type="ECO:0000256" key="1">
    <source>
        <dbReference type="ARBA" id="ARBA00012167"/>
    </source>
</evidence>
<feature type="binding site" evidence="12">
    <location>
        <position position="21"/>
    </location>
    <ligand>
        <name>[4Fe-4S] cluster</name>
        <dbReference type="ChEBI" id="CHEBI:49883"/>
        <label>1</label>
        <note>4Fe-4S-S-AdoMet</note>
    </ligand>
</feature>
<dbReference type="SFLD" id="SFLDG01383">
    <property type="entry name" value="cyclic_pyranopterin_phosphate"/>
    <property type="match status" value="1"/>
</dbReference>
<organism evidence="14 15">
    <name type="scientific">candidate division TA06 bacterium</name>
    <dbReference type="NCBI Taxonomy" id="2250710"/>
    <lineage>
        <taxon>Bacteria</taxon>
        <taxon>Bacteria division TA06</taxon>
    </lineage>
</organism>
<dbReference type="SMART" id="SM00729">
    <property type="entry name" value="Elp3"/>
    <property type="match status" value="1"/>
</dbReference>
<feature type="domain" description="Radical SAM core" evidence="13">
    <location>
        <begin position="5"/>
        <end position="228"/>
    </location>
</feature>
<dbReference type="CDD" id="cd21117">
    <property type="entry name" value="Twitch_MoaA"/>
    <property type="match status" value="1"/>
</dbReference>
<comment type="caution">
    <text evidence="14">The sequence shown here is derived from an EMBL/GenBank/DDBJ whole genome shotgun (WGS) entry which is preliminary data.</text>
</comment>
<dbReference type="GO" id="GO:0046872">
    <property type="term" value="F:metal ion binding"/>
    <property type="evidence" value="ECO:0007669"/>
    <property type="project" value="UniProtKB-KW"/>
</dbReference>
<dbReference type="GO" id="GO:1904047">
    <property type="term" value="F:S-adenosyl-L-methionine binding"/>
    <property type="evidence" value="ECO:0007669"/>
    <property type="project" value="UniProtKB-UniRule"/>
</dbReference>
<comment type="pathway">
    <text evidence="12">Cofactor biosynthesis; molybdopterin biosynthesis.</text>
</comment>
<dbReference type="NCBIfam" id="TIGR02666">
    <property type="entry name" value="moaA"/>
    <property type="match status" value="1"/>
</dbReference>
<dbReference type="SFLD" id="SFLDG01067">
    <property type="entry name" value="SPASM/twitch_domain_containing"/>
    <property type="match status" value="1"/>
</dbReference>
<dbReference type="GO" id="GO:0061798">
    <property type="term" value="F:GTP 3',8'-cyclase activity"/>
    <property type="evidence" value="ECO:0007669"/>
    <property type="project" value="UniProtKB-UniRule"/>
</dbReference>
<feature type="binding site" evidence="12">
    <location>
        <begin position="257"/>
        <end position="259"/>
    </location>
    <ligand>
        <name>GTP</name>
        <dbReference type="ChEBI" id="CHEBI:37565"/>
    </ligand>
</feature>
<keyword evidence="5 12" id="KW-0547">Nucleotide-binding</keyword>
<accession>A0A523UZ77</accession>
<dbReference type="Pfam" id="PF04055">
    <property type="entry name" value="Radical_SAM"/>
    <property type="match status" value="1"/>
</dbReference>
<evidence type="ECO:0000256" key="4">
    <source>
        <dbReference type="ARBA" id="ARBA00022723"/>
    </source>
</evidence>
<dbReference type="InterPro" id="IPR040064">
    <property type="entry name" value="MoaA-like"/>
</dbReference>
<feature type="binding site" evidence="12">
    <location>
        <position position="155"/>
    </location>
    <ligand>
        <name>GTP</name>
        <dbReference type="ChEBI" id="CHEBI:37565"/>
    </ligand>
</feature>
<dbReference type="HAMAP" id="MF_01225_B">
    <property type="entry name" value="MoaA_B"/>
    <property type="match status" value="1"/>
</dbReference>
<dbReference type="CDD" id="cd01335">
    <property type="entry name" value="Radical_SAM"/>
    <property type="match status" value="1"/>
</dbReference>
<evidence type="ECO:0000256" key="5">
    <source>
        <dbReference type="ARBA" id="ARBA00022741"/>
    </source>
</evidence>
<feature type="binding site" evidence="12">
    <location>
        <position position="63"/>
    </location>
    <ligand>
        <name>GTP</name>
        <dbReference type="ChEBI" id="CHEBI:37565"/>
    </ligand>
</feature>
<dbReference type="Pfam" id="PF06463">
    <property type="entry name" value="Mob_synth_C"/>
    <property type="match status" value="1"/>
</dbReference>
<dbReference type="UniPathway" id="UPA00344"/>
<feature type="binding site" evidence="12">
    <location>
        <position position="269"/>
    </location>
    <ligand>
        <name>[4Fe-4S] cluster</name>
        <dbReference type="ChEBI" id="CHEBI:49883"/>
        <label>2</label>
        <note>4Fe-4S-substrate</note>
    </ligand>
</feature>
<dbReference type="InterPro" id="IPR058240">
    <property type="entry name" value="rSAM_sf"/>
</dbReference>
<comment type="function">
    <text evidence="12">Catalyzes the cyclization of GTP to (8S)-3',8-cyclo-7,8-dihydroguanosine 5'-triphosphate.</text>
</comment>
<dbReference type="SFLD" id="SFLDS00029">
    <property type="entry name" value="Radical_SAM"/>
    <property type="match status" value="1"/>
</dbReference>
<comment type="similarity">
    <text evidence="12">Belongs to the radical SAM superfamily. MoaA family.</text>
</comment>
<dbReference type="InterPro" id="IPR006638">
    <property type="entry name" value="Elp3/MiaA/NifB-like_rSAM"/>
</dbReference>
<dbReference type="PROSITE" id="PS51918">
    <property type="entry name" value="RADICAL_SAM"/>
    <property type="match status" value="1"/>
</dbReference>
<sequence length="324" mass="36490">MLIDYCGRKVDYLRLSVTDRCNLSCTYCSPGHIEWQRRGEILSYEEMVTLIDITASMGIKRVRLTGGEPLLRRDFVSFVEQIRALDRPLDLCLTTNGILLPDLAGELLRAGVTRVNISLDTLDEAKYERITGSKAHKKVLNGIEVALRLGFDSVKVNVVLIKGLNDDEIDSFVRMAEFRPLTVRFIEFMPAGLADWNIDRLMPSREILERFKRRYGDIEQVKADGGGPSLDYRFPGMVGKVGFISSVTEPSCEMCNRLRVTAEGRLRPCLFSEIEFDIKTALRTTNARDEVKMVILDALRAKPEGHLPLGSCRRTETPMAQIGG</sequence>
<feature type="binding site" evidence="12">
    <location>
        <position position="14"/>
    </location>
    <ligand>
        <name>GTP</name>
        <dbReference type="ChEBI" id="CHEBI:37565"/>
    </ligand>
</feature>